<evidence type="ECO:0000313" key="2">
    <source>
        <dbReference type="EMBL" id="MBB5347216.1"/>
    </source>
</evidence>
<name>A0A840UQV8_9BACT</name>
<dbReference type="GO" id="GO:0016740">
    <property type="term" value="F:transferase activity"/>
    <property type="evidence" value="ECO:0007669"/>
    <property type="project" value="UniProtKB-KW"/>
</dbReference>
<dbReference type="Proteomes" id="UP000539642">
    <property type="component" value="Unassembled WGS sequence"/>
</dbReference>
<dbReference type="PANTHER" id="PTHR36836:SF1">
    <property type="entry name" value="COLANIC ACID BIOSYNTHESIS PROTEIN WCAK"/>
    <property type="match status" value="1"/>
</dbReference>
<sequence>MINSVCLLGSAAGRNAGDAALISGIMEAIDLRLKCRLLYRVPTLFPRFVEQTYRHNRVEAVNVMPWTGSLKLLGWPTYRAVTTSDLSLVFDAVLFDRSLFNPMFNFLSSLYFLLPAAKKAGRRVGLYNCGVGPITTDLGAKMLKKVCDSCDFITVREEGSAEVLRRIGVPDSRFLVTADAALNAPGISDGEIDSIYRTIGLNPNQEILAININKYLNTWSEQSGVKLDVGGFLDLIATAINQLCRTVAAPLLLVSTYHGDIELTAELRKRLQVSQPVAAIDNRQYDHYQIKGVLSKVSMLFAMRLHAMILASSSGTPIAGLAYQPKVQHYFDQLGIADSCTDFQQFSSERIHRFLLANWERRQATRDILAERIPQLQQKAMIAADCVAELDAGR</sequence>
<organism evidence="2 3">
    <name type="scientific">Desulfoprunum benzoelyticum</name>
    <dbReference type="NCBI Taxonomy" id="1506996"/>
    <lineage>
        <taxon>Bacteria</taxon>
        <taxon>Pseudomonadati</taxon>
        <taxon>Thermodesulfobacteriota</taxon>
        <taxon>Desulfobulbia</taxon>
        <taxon>Desulfobulbales</taxon>
        <taxon>Desulfobulbaceae</taxon>
        <taxon>Desulfoprunum</taxon>
    </lineage>
</organism>
<feature type="domain" description="Polysaccharide pyruvyl transferase" evidence="1">
    <location>
        <begin position="15"/>
        <end position="324"/>
    </location>
</feature>
<dbReference type="InterPro" id="IPR007345">
    <property type="entry name" value="Polysacch_pyruvyl_Trfase"/>
</dbReference>
<gene>
    <name evidence="2" type="ORF">HNQ81_000929</name>
</gene>
<dbReference type="Pfam" id="PF04230">
    <property type="entry name" value="PS_pyruv_trans"/>
    <property type="match status" value="1"/>
</dbReference>
<dbReference type="EMBL" id="JACHEO010000003">
    <property type="protein sequence ID" value="MBB5347216.1"/>
    <property type="molecule type" value="Genomic_DNA"/>
</dbReference>
<evidence type="ECO:0000313" key="3">
    <source>
        <dbReference type="Proteomes" id="UP000539642"/>
    </source>
</evidence>
<evidence type="ECO:0000259" key="1">
    <source>
        <dbReference type="Pfam" id="PF04230"/>
    </source>
</evidence>
<dbReference type="AlphaFoldDB" id="A0A840UQV8"/>
<protein>
    <submittedName>
        <fullName evidence="2">Polysaccharide pyruvyl transferase WcaK-like protein</fullName>
    </submittedName>
</protein>
<keyword evidence="2" id="KW-0808">Transferase</keyword>
<proteinExistence type="predicted"/>
<dbReference type="RefSeq" id="WP_183348777.1">
    <property type="nucleotide sequence ID" value="NZ_JACHEO010000003.1"/>
</dbReference>
<comment type="caution">
    <text evidence="2">The sequence shown here is derived from an EMBL/GenBank/DDBJ whole genome shotgun (WGS) entry which is preliminary data.</text>
</comment>
<keyword evidence="3" id="KW-1185">Reference proteome</keyword>
<reference evidence="2 3" key="1">
    <citation type="submission" date="2020-08" db="EMBL/GenBank/DDBJ databases">
        <title>Genomic Encyclopedia of Type Strains, Phase IV (KMG-IV): sequencing the most valuable type-strain genomes for metagenomic binning, comparative biology and taxonomic classification.</title>
        <authorList>
            <person name="Goeker M."/>
        </authorList>
    </citation>
    <scope>NUCLEOTIDE SEQUENCE [LARGE SCALE GENOMIC DNA]</scope>
    <source>
        <strain evidence="2 3">DSM 28570</strain>
    </source>
</reference>
<dbReference type="PANTHER" id="PTHR36836">
    <property type="entry name" value="COLANIC ACID BIOSYNTHESIS PROTEIN WCAK"/>
    <property type="match status" value="1"/>
</dbReference>
<accession>A0A840UQV8</accession>